<dbReference type="Pfam" id="PF23451">
    <property type="entry name" value="Zn_ribbon_PaaD"/>
    <property type="match status" value="1"/>
</dbReference>
<evidence type="ECO:0000313" key="4">
    <source>
        <dbReference type="Proteomes" id="UP000002524"/>
    </source>
</evidence>
<dbReference type="HOGENOM" id="CLU_082133_0_0_0"/>
<dbReference type="InParanoid" id="Q9RRV2"/>
<dbReference type="NCBIfam" id="TIGR02159">
    <property type="entry name" value="PA_CoA_Oxy4"/>
    <property type="match status" value="1"/>
</dbReference>
<evidence type="ECO:0000259" key="2">
    <source>
        <dbReference type="Pfam" id="PF23451"/>
    </source>
</evidence>
<dbReference type="EnsemblBacteria" id="AAF11928">
    <property type="protein sequence ID" value="AAF11928"/>
    <property type="gene ID" value="DR_2383"/>
</dbReference>
<dbReference type="PANTHER" id="PTHR42831">
    <property type="entry name" value="FE-S PROTEIN MATURATION AUXILIARY FACTOR YITW"/>
    <property type="match status" value="1"/>
</dbReference>
<organism evidence="3 4">
    <name type="scientific">Deinococcus radiodurans (strain ATCC 13939 / DSM 20539 / JCM 16871 / CCUG 27074 / LMG 4051 / NBRC 15346 / NCIMB 9279 / VKM B-1422 / R1)</name>
    <dbReference type="NCBI Taxonomy" id="243230"/>
    <lineage>
        <taxon>Bacteria</taxon>
        <taxon>Thermotogati</taxon>
        <taxon>Deinococcota</taxon>
        <taxon>Deinococci</taxon>
        <taxon>Deinococcales</taxon>
        <taxon>Deinococcaceae</taxon>
        <taxon>Deinococcus</taxon>
    </lineage>
</organism>
<dbReference type="InterPro" id="IPR011883">
    <property type="entry name" value="PaaD-like"/>
</dbReference>
<feature type="domain" description="MIP18 family-like" evidence="1">
    <location>
        <begin position="16"/>
        <end position="87"/>
    </location>
</feature>
<sequence>MVMGQAEPAAAYPDPAAVWAALSQVPDPEIPVVSIVDMGMVREVKVDGEGVSVTFTPTFSGCPALHVIRQSIEDAVRGLGVNDVEVKSTLTPPWTTDSILPDARERLREYGIAPPAPAEGSLISLEPEPTSCPRCGSFNVRMTASFGPTLCKRLYVCDACKEPFEGFKSV</sequence>
<dbReference type="PATRIC" id="fig|243230.17.peg.2619"/>
<dbReference type="SUPFAM" id="SSF117916">
    <property type="entry name" value="Fe-S cluster assembly (FSCA) domain-like"/>
    <property type="match status" value="1"/>
</dbReference>
<proteinExistence type="predicted"/>
<dbReference type="AlphaFoldDB" id="Q9RRV2"/>
<dbReference type="Proteomes" id="UP000002524">
    <property type="component" value="Chromosome 1"/>
</dbReference>
<dbReference type="InterPro" id="IPR052339">
    <property type="entry name" value="Fe-S_Maturation_MIP18"/>
</dbReference>
<keyword evidence="4" id="KW-1185">Reference proteome</keyword>
<dbReference type="PaxDb" id="243230-DR_2383"/>
<dbReference type="PANTHER" id="PTHR42831:SF3">
    <property type="entry name" value="1,2-PHENYLACETYL-COA EPOXIDASE, SUBUNIT D-RELATED"/>
    <property type="match status" value="1"/>
</dbReference>
<evidence type="ECO:0000313" key="3">
    <source>
        <dbReference type="EMBL" id="AAF11928.1"/>
    </source>
</evidence>
<dbReference type="InterPro" id="IPR056572">
    <property type="entry name" value="Zn_ribbon_PaaD"/>
</dbReference>
<dbReference type="InterPro" id="IPR002744">
    <property type="entry name" value="MIP18-like"/>
</dbReference>
<dbReference type="EMBL" id="AE000513">
    <property type="protein sequence ID" value="AAF11928.1"/>
    <property type="molecule type" value="Genomic_DNA"/>
</dbReference>
<reference evidence="3 4" key="1">
    <citation type="journal article" date="1999" name="Science">
        <title>Genome sequence of the radioresistant bacterium Deinococcus radiodurans R1.</title>
        <authorList>
            <person name="White O."/>
            <person name="Eisen J.A."/>
            <person name="Heidelberg J.F."/>
            <person name="Hickey E.K."/>
            <person name="Peterson J.D."/>
            <person name="Dodson R.J."/>
            <person name="Haft D.H."/>
            <person name="Gwinn M.L."/>
            <person name="Nelson W.C."/>
            <person name="Richardson D.L."/>
            <person name="Moffat K.S."/>
            <person name="Qin H."/>
            <person name="Jiang L."/>
            <person name="Pamphile W."/>
            <person name="Crosby M."/>
            <person name="Shen M."/>
            <person name="Vamathevan J.J."/>
            <person name="Lam P."/>
            <person name="McDonald L."/>
            <person name="Utterback T."/>
            <person name="Zalewski C."/>
            <person name="Makarova K.S."/>
            <person name="Aravind L."/>
            <person name="Daly M.J."/>
            <person name="Minton K.W."/>
            <person name="Fleischmann R.D."/>
            <person name="Ketchum K.A."/>
            <person name="Nelson K.E."/>
            <person name="Salzberg S."/>
            <person name="Smith H.O."/>
            <person name="Venter J.C."/>
            <person name="Fraser C.M."/>
        </authorList>
    </citation>
    <scope>NUCLEOTIDE SEQUENCE [LARGE SCALE GENOMIC DNA]</scope>
    <source>
        <strain evidence="4">ATCC 13939 / DSM 20539 / JCM 16871 / LMG 4051 / NBRC 15346 / NCIMB 9279 / R1 / VKM B-1422</strain>
    </source>
</reference>
<protein>
    <submittedName>
        <fullName evidence="3">Phenylacetic acid degradation protein PaaD</fullName>
    </submittedName>
</protein>
<dbReference type="Pfam" id="PF01883">
    <property type="entry name" value="FeS_assembly_P"/>
    <property type="match status" value="1"/>
</dbReference>
<dbReference type="PIR" id="H75279">
    <property type="entry name" value="H75279"/>
</dbReference>
<dbReference type="eggNOG" id="COG2151">
    <property type="taxonomic scope" value="Bacteria"/>
</dbReference>
<dbReference type="KEGG" id="dra:DR_2383"/>
<name>Q9RRV2_DEIRA</name>
<dbReference type="STRING" id="243230.DR_2383"/>
<dbReference type="Gene3D" id="3.30.300.130">
    <property type="entry name" value="Fe-S cluster assembly (FSCA)"/>
    <property type="match status" value="1"/>
</dbReference>
<evidence type="ECO:0000259" key="1">
    <source>
        <dbReference type="Pfam" id="PF01883"/>
    </source>
</evidence>
<dbReference type="InterPro" id="IPR034904">
    <property type="entry name" value="FSCA_dom_sf"/>
</dbReference>
<feature type="domain" description="PaaD zinc beta ribbon" evidence="2">
    <location>
        <begin position="126"/>
        <end position="168"/>
    </location>
</feature>
<gene>
    <name evidence="3" type="ordered locus">DR_2383</name>
</gene>
<dbReference type="OrthoDB" id="3684942at2"/>
<accession>Q9RRV2</accession>